<evidence type="ECO:0000256" key="7">
    <source>
        <dbReference type="PIRSR" id="PIRSR604254-1"/>
    </source>
</evidence>
<keyword evidence="3" id="KW-1003">Cell membrane</keyword>
<gene>
    <name evidence="9" type="ORF">SAMN05216289_1314</name>
</gene>
<feature type="transmembrane region" description="Helical" evidence="8">
    <location>
        <begin position="109"/>
        <end position="129"/>
    </location>
</feature>
<feature type="binding site" evidence="7">
    <location>
        <position position="195"/>
    </location>
    <ligand>
        <name>Zn(2+)</name>
        <dbReference type="ChEBI" id="CHEBI:29105"/>
    </ligand>
</feature>
<comment type="similarity">
    <text evidence="2">Belongs to the UPF0073 (Hly-III) family.</text>
</comment>
<reference evidence="9 10" key="1">
    <citation type="submission" date="2016-10" db="EMBL/GenBank/DDBJ databases">
        <authorList>
            <person name="de Groot N.N."/>
        </authorList>
    </citation>
    <scope>NUCLEOTIDE SEQUENCE [LARGE SCALE GENOMIC DNA]</scope>
    <source>
        <strain evidence="9 10">CGMCC 1.7659</strain>
    </source>
</reference>
<dbReference type="AlphaFoldDB" id="A0A1I5A0Z8"/>
<feature type="binding site" evidence="7">
    <location>
        <position position="191"/>
    </location>
    <ligand>
        <name>Zn(2+)</name>
        <dbReference type="ChEBI" id="CHEBI:29105"/>
    </ligand>
</feature>
<accession>A0A1I5A0Z8</accession>
<evidence type="ECO:0000256" key="3">
    <source>
        <dbReference type="ARBA" id="ARBA00022475"/>
    </source>
</evidence>
<protein>
    <submittedName>
        <fullName evidence="9">Hemolysin III</fullName>
    </submittedName>
</protein>
<feature type="transmembrane region" description="Helical" evidence="8">
    <location>
        <begin position="54"/>
        <end position="72"/>
    </location>
</feature>
<keyword evidence="4 8" id="KW-0812">Transmembrane</keyword>
<organism evidence="9 10">
    <name type="scientific">Dokdonella immobilis</name>
    <dbReference type="NCBI Taxonomy" id="578942"/>
    <lineage>
        <taxon>Bacteria</taxon>
        <taxon>Pseudomonadati</taxon>
        <taxon>Pseudomonadota</taxon>
        <taxon>Gammaproteobacteria</taxon>
        <taxon>Lysobacterales</taxon>
        <taxon>Rhodanobacteraceae</taxon>
        <taxon>Dokdonella</taxon>
    </lineage>
</organism>
<sequence>MSDLAMHSRYSTGEEIASSVSHALGIVLSIAGLAVLAAFSALHGDVWRVVSVSIYGTTLILLYTASTLYHAVPIPKVKPVLRLLDHAAIYLLIAGTYTPFTLISLRGPWGWTLFAIVWILAILGIALELRRVRNRLVAALLYVGMGWVGLLAIRPLMASIEPVGLWLLFSGGLCYTLGVPFYLWRRLPYNHALWHLFVLAGSVLQFFSILFFVLPGA</sequence>
<evidence type="ECO:0000256" key="4">
    <source>
        <dbReference type="ARBA" id="ARBA00022692"/>
    </source>
</evidence>
<feature type="transmembrane region" description="Helical" evidence="8">
    <location>
        <begin position="136"/>
        <end position="157"/>
    </location>
</feature>
<dbReference type="OrthoDB" id="9813689at2"/>
<dbReference type="GO" id="GO:0046872">
    <property type="term" value="F:metal ion binding"/>
    <property type="evidence" value="ECO:0007669"/>
    <property type="project" value="UniProtKB-KW"/>
</dbReference>
<keyword evidence="7" id="KW-0862">Zinc</keyword>
<feature type="transmembrane region" description="Helical" evidence="8">
    <location>
        <begin position="20"/>
        <end position="42"/>
    </location>
</feature>
<dbReference type="PANTHER" id="PTHR20855:SF3">
    <property type="entry name" value="LD03007P"/>
    <property type="match status" value="1"/>
</dbReference>
<keyword evidence="6 8" id="KW-0472">Membrane</keyword>
<dbReference type="Proteomes" id="UP000198575">
    <property type="component" value="Unassembled WGS sequence"/>
</dbReference>
<evidence type="ECO:0000313" key="9">
    <source>
        <dbReference type="EMBL" id="SFN56040.1"/>
    </source>
</evidence>
<feature type="transmembrane region" description="Helical" evidence="8">
    <location>
        <begin position="196"/>
        <end position="214"/>
    </location>
</feature>
<dbReference type="PANTHER" id="PTHR20855">
    <property type="entry name" value="ADIPOR/PROGESTIN RECEPTOR-RELATED"/>
    <property type="match status" value="1"/>
</dbReference>
<evidence type="ECO:0000256" key="2">
    <source>
        <dbReference type="ARBA" id="ARBA00008488"/>
    </source>
</evidence>
<evidence type="ECO:0000256" key="5">
    <source>
        <dbReference type="ARBA" id="ARBA00022989"/>
    </source>
</evidence>
<dbReference type="GO" id="GO:0005886">
    <property type="term" value="C:plasma membrane"/>
    <property type="evidence" value="ECO:0007669"/>
    <property type="project" value="UniProtKB-SubCell"/>
</dbReference>
<dbReference type="GO" id="GO:0140911">
    <property type="term" value="F:pore-forming activity"/>
    <property type="evidence" value="ECO:0007669"/>
    <property type="project" value="InterPro"/>
</dbReference>
<feature type="transmembrane region" description="Helical" evidence="8">
    <location>
        <begin position="163"/>
        <end position="184"/>
    </location>
</feature>
<dbReference type="Pfam" id="PF03006">
    <property type="entry name" value="HlyIII"/>
    <property type="match status" value="1"/>
</dbReference>
<feature type="transmembrane region" description="Helical" evidence="8">
    <location>
        <begin position="84"/>
        <end position="103"/>
    </location>
</feature>
<dbReference type="EMBL" id="FOVF01000031">
    <property type="protein sequence ID" value="SFN56040.1"/>
    <property type="molecule type" value="Genomic_DNA"/>
</dbReference>
<dbReference type="RefSeq" id="WP_092409949.1">
    <property type="nucleotide sequence ID" value="NZ_FOVF01000031.1"/>
</dbReference>
<feature type="binding site" evidence="7">
    <location>
        <position position="70"/>
    </location>
    <ligand>
        <name>Zn(2+)</name>
        <dbReference type="ChEBI" id="CHEBI:29105"/>
    </ligand>
</feature>
<keyword evidence="5 8" id="KW-1133">Transmembrane helix</keyword>
<dbReference type="STRING" id="578942.SAMN05216289_1314"/>
<evidence type="ECO:0000256" key="1">
    <source>
        <dbReference type="ARBA" id="ARBA00004651"/>
    </source>
</evidence>
<comment type="subcellular location">
    <subcellularLocation>
        <location evidence="1">Cell membrane</location>
        <topology evidence="1">Multi-pass membrane protein</topology>
    </subcellularLocation>
</comment>
<dbReference type="NCBIfam" id="TIGR01065">
    <property type="entry name" value="hlyIII"/>
    <property type="match status" value="1"/>
</dbReference>
<proteinExistence type="inferred from homology"/>
<keyword evidence="7" id="KW-0479">Metal-binding</keyword>
<dbReference type="InterPro" id="IPR005744">
    <property type="entry name" value="Hy-lIII"/>
</dbReference>
<keyword evidence="10" id="KW-1185">Reference proteome</keyword>
<dbReference type="InterPro" id="IPR004254">
    <property type="entry name" value="AdipoR/HlyIII-related"/>
</dbReference>
<evidence type="ECO:0000313" key="10">
    <source>
        <dbReference type="Proteomes" id="UP000198575"/>
    </source>
</evidence>
<name>A0A1I5A0Z8_9GAMM</name>
<evidence type="ECO:0000256" key="6">
    <source>
        <dbReference type="ARBA" id="ARBA00023136"/>
    </source>
</evidence>
<evidence type="ECO:0000256" key="8">
    <source>
        <dbReference type="SAM" id="Phobius"/>
    </source>
</evidence>